<name>A0ACD5XXS3_AVESA</name>
<reference evidence="1" key="2">
    <citation type="submission" date="2025-09" db="UniProtKB">
        <authorList>
            <consortium name="EnsemblPlants"/>
        </authorList>
    </citation>
    <scope>IDENTIFICATION</scope>
</reference>
<proteinExistence type="predicted"/>
<evidence type="ECO:0000313" key="2">
    <source>
        <dbReference type="Proteomes" id="UP001732700"/>
    </source>
</evidence>
<dbReference type="Proteomes" id="UP001732700">
    <property type="component" value="Chromosome 5C"/>
</dbReference>
<protein>
    <submittedName>
        <fullName evidence="1">Uncharacterized protein</fullName>
    </submittedName>
</protein>
<evidence type="ECO:0000313" key="1">
    <source>
        <dbReference type="EnsemblPlants" id="AVESA.00010b.r2.5CG0868510.1.CDS"/>
    </source>
</evidence>
<keyword evidence="2" id="KW-1185">Reference proteome</keyword>
<organism evidence="1 2">
    <name type="scientific">Avena sativa</name>
    <name type="common">Oat</name>
    <dbReference type="NCBI Taxonomy" id="4498"/>
    <lineage>
        <taxon>Eukaryota</taxon>
        <taxon>Viridiplantae</taxon>
        <taxon>Streptophyta</taxon>
        <taxon>Embryophyta</taxon>
        <taxon>Tracheophyta</taxon>
        <taxon>Spermatophyta</taxon>
        <taxon>Magnoliopsida</taxon>
        <taxon>Liliopsida</taxon>
        <taxon>Poales</taxon>
        <taxon>Poaceae</taxon>
        <taxon>BOP clade</taxon>
        <taxon>Pooideae</taxon>
        <taxon>Poodae</taxon>
        <taxon>Poeae</taxon>
        <taxon>Poeae Chloroplast Group 1 (Aveneae type)</taxon>
        <taxon>Aveninae</taxon>
        <taxon>Avena</taxon>
    </lineage>
</organism>
<dbReference type="EnsemblPlants" id="AVESA.00010b.r2.5CG0868510.1">
    <property type="protein sequence ID" value="AVESA.00010b.r2.5CG0868510.1.CDS"/>
    <property type="gene ID" value="AVESA.00010b.r2.5CG0868510"/>
</dbReference>
<reference evidence="1" key="1">
    <citation type="submission" date="2021-05" db="EMBL/GenBank/DDBJ databases">
        <authorList>
            <person name="Scholz U."/>
            <person name="Mascher M."/>
            <person name="Fiebig A."/>
        </authorList>
    </citation>
    <scope>NUCLEOTIDE SEQUENCE [LARGE SCALE GENOMIC DNA]</scope>
</reference>
<accession>A0ACD5XXS3</accession>
<sequence length="543" mass="61274">MLYMSSFEMEFFPSRSMLYGGLLCLWLAVVVVWFLERLWWKPRRLERVLRAQGLRGSSYRFTGDKEQNRVTMEAYSRPLPLGCHDIAPRVLPNICNNVRVHGNTCLSWTGPSPTMAMCDPGVVKEILADKLGYFGKSQFPAFNEMLANGLAQIEGDKWAQHRKIINPAFSIQAIKNNFPVFSVCCEELVRTWRECLGPQGKGEVDVWTELQKLSGDAISRSSFGSSYLEGRRVFQLQSEQLKRLVSNYLTMLVPGYLYLPTENNRRMHQIKKEMESTLLGIIGKRMKEMEAGISTKQDILGLMLESSPKMTIPDIVEHCKNFFFAESDTTSILLTWTMVVLSMHPEWQVTAREEVLGLFGKNNKPNYEDISRLKIVTMILHEVLRLYPPISLMKRETSRGAEIGGVRYPAGVIFDIPVLLIHHDKAIWGSDAHEFRPERFADGIPNASKFQGAYLPFGSGAKSGKQVAQLGAHKNQSVAPLKVISDLDKAFRAEMDMDMQIMDPRARNNAALMGITVSQAKALANEANMSLGQYLGYEDMPVG</sequence>